<dbReference type="CDD" id="cd21037">
    <property type="entry name" value="MLKL_NTD"/>
    <property type="match status" value="1"/>
</dbReference>
<dbReference type="GO" id="GO:0007166">
    <property type="term" value="P:cell surface receptor signaling pathway"/>
    <property type="evidence" value="ECO:0007669"/>
    <property type="project" value="InterPro"/>
</dbReference>
<dbReference type="GO" id="GO:0005262">
    <property type="term" value="F:calcium channel activity"/>
    <property type="evidence" value="ECO:0007669"/>
    <property type="project" value="UniProtKB-ARBA"/>
</dbReference>
<dbReference type="EMBL" id="KQ090201">
    <property type="protein sequence ID" value="KMS99790.1"/>
    <property type="molecule type" value="Genomic_DNA"/>
</dbReference>
<evidence type="ECO:0000256" key="2">
    <source>
        <dbReference type="ARBA" id="ARBA00022692"/>
    </source>
</evidence>
<dbReference type="InterPro" id="IPR036537">
    <property type="entry name" value="Adaptor_Cbl_N_dom_sf"/>
</dbReference>
<dbReference type="AlphaFoldDB" id="A0A0J8E9L8"/>
<evidence type="ECO:0000256" key="1">
    <source>
        <dbReference type="ARBA" id="ARBA00004167"/>
    </source>
</evidence>
<dbReference type="OMA" id="CNELAAY"/>
<dbReference type="Gramene" id="KMS99790">
    <property type="protein sequence ID" value="KMS99790"/>
    <property type="gene ID" value="BVRB_1g020830"/>
</dbReference>
<sequence length="406" mass="46312">MSNWDTLNEVGNLAQLTGVNAVGLIGLIVDTANRARLHKKNCRKFAHHLKLIGNLLEQLKISELKKYPETREPLEQLEDALKRAYVLVHSCEDKSYLYLVAMGWSIVNQFKRAQDEIDRYLRIMPLLTLVSNARFKERLERIQRDQYEYTLEEADRKMQVAILNQEPSKADTVLLEKSLSCSYPSLRFEQALTEEFEKLQVELQQSQDVKQCQVIQHLIGVTEAASRHSRNLEASYSNSRDRKALSGDENCRKSNDALSTVRMTSLPSREHDLKYPKGSDPVEDWHTDLLDCCSEPKLCAKTCFFPCGTISRIASVANNTHMSSGEACNELAAYSLFMSCCCYTCCIRKKFRKIFNIKGGLCDDFLSHLLCCCCSLVQEYREMEIRGVKGPVKSMTSPPSAQQMEF</sequence>
<evidence type="ECO:0000313" key="7">
    <source>
        <dbReference type="EMBL" id="KMS99790.1"/>
    </source>
</evidence>
<evidence type="ECO:0000256" key="5">
    <source>
        <dbReference type="SAM" id="MobiDB-lite"/>
    </source>
</evidence>
<dbReference type="InterPro" id="IPR059179">
    <property type="entry name" value="MLKL-like_MCAfunc"/>
</dbReference>
<keyword evidence="3" id="KW-1133">Transmembrane helix</keyword>
<dbReference type="PANTHER" id="PTHR46604:SF3">
    <property type="entry name" value="PROTEIN MID1-COMPLEMENTING ACTIVITY 1"/>
    <property type="match status" value="1"/>
</dbReference>
<evidence type="ECO:0000256" key="4">
    <source>
        <dbReference type="ARBA" id="ARBA00023136"/>
    </source>
</evidence>
<keyword evidence="8" id="KW-1185">Reference proteome</keyword>
<dbReference type="eggNOG" id="ENOG502QQIG">
    <property type="taxonomic scope" value="Eukaryota"/>
</dbReference>
<dbReference type="KEGG" id="bvg:104905618"/>
<dbReference type="GO" id="GO:0016020">
    <property type="term" value="C:membrane"/>
    <property type="evidence" value="ECO:0007669"/>
    <property type="project" value="UniProtKB-SubCell"/>
</dbReference>
<keyword evidence="2" id="KW-0812">Transmembrane</keyword>
<dbReference type="PANTHER" id="PTHR46604">
    <property type="entry name" value="PROTEIN MID1-COMPLEMENTING ACTIVITY 1"/>
    <property type="match status" value="1"/>
</dbReference>
<feature type="domain" description="MCAfunc" evidence="6">
    <location>
        <begin position="24"/>
        <end position="166"/>
    </location>
</feature>
<dbReference type="FunFam" id="1.20.930.20:FF:000003">
    <property type="entry name" value="DNA mismatch repair protein MLH1"/>
    <property type="match status" value="1"/>
</dbReference>
<feature type="region of interest" description="Disordered" evidence="5">
    <location>
        <begin position="230"/>
        <end position="252"/>
    </location>
</feature>
<name>A0A0J8E9L8_BETVV</name>
<keyword evidence="4" id="KW-0472">Membrane</keyword>
<evidence type="ECO:0000313" key="8">
    <source>
        <dbReference type="Proteomes" id="UP000035740"/>
    </source>
</evidence>
<proteinExistence type="predicted"/>
<dbReference type="Gene3D" id="1.20.930.20">
    <property type="entry name" value="Adaptor protein Cbl, N-terminal domain"/>
    <property type="match status" value="1"/>
</dbReference>
<dbReference type="Proteomes" id="UP000035740">
    <property type="component" value="Unassembled WGS sequence"/>
</dbReference>
<dbReference type="OrthoDB" id="1045822at2759"/>
<protein>
    <recommendedName>
        <fullName evidence="6">MCAfunc domain-containing protein</fullName>
    </recommendedName>
</protein>
<accession>A0A0J8E9L8</accession>
<evidence type="ECO:0000259" key="6">
    <source>
        <dbReference type="Pfam" id="PF19584"/>
    </source>
</evidence>
<comment type="subcellular location">
    <subcellularLocation>
        <location evidence="1">Membrane</location>
        <topology evidence="1">Single-pass membrane protein</topology>
    </subcellularLocation>
</comment>
<dbReference type="Pfam" id="PF04749">
    <property type="entry name" value="PLAC8"/>
    <property type="match status" value="1"/>
</dbReference>
<reference evidence="7 8" key="1">
    <citation type="journal article" date="2014" name="Nature">
        <title>The genome of the recently domesticated crop plant sugar beet (Beta vulgaris).</title>
        <authorList>
            <person name="Dohm J.C."/>
            <person name="Minoche A.E."/>
            <person name="Holtgrawe D."/>
            <person name="Capella-Gutierrez S."/>
            <person name="Zakrzewski F."/>
            <person name="Tafer H."/>
            <person name="Rupp O."/>
            <person name="Sorensen T.R."/>
            <person name="Stracke R."/>
            <person name="Reinhardt R."/>
            <person name="Goesmann A."/>
            <person name="Kraft T."/>
            <person name="Schulz B."/>
            <person name="Stadler P.F."/>
            <person name="Schmidt T."/>
            <person name="Gabaldon T."/>
            <person name="Lehrach H."/>
            <person name="Weisshaar B."/>
            <person name="Himmelbauer H."/>
        </authorList>
    </citation>
    <scope>NUCLEOTIDE SEQUENCE [LARGE SCALE GENOMIC DNA]</scope>
    <source>
        <tissue evidence="7">Taproot</tissue>
    </source>
</reference>
<organism evidence="7 8">
    <name type="scientific">Beta vulgaris subsp. vulgaris</name>
    <name type="common">Beet</name>
    <dbReference type="NCBI Taxonomy" id="3555"/>
    <lineage>
        <taxon>Eukaryota</taxon>
        <taxon>Viridiplantae</taxon>
        <taxon>Streptophyta</taxon>
        <taxon>Embryophyta</taxon>
        <taxon>Tracheophyta</taxon>
        <taxon>Spermatophyta</taxon>
        <taxon>Magnoliopsida</taxon>
        <taxon>eudicotyledons</taxon>
        <taxon>Gunneridae</taxon>
        <taxon>Pentapetalae</taxon>
        <taxon>Caryophyllales</taxon>
        <taxon>Chenopodiaceae</taxon>
        <taxon>Betoideae</taxon>
        <taxon>Beta</taxon>
    </lineage>
</organism>
<dbReference type="Pfam" id="PF19584">
    <property type="entry name" value="MCAfunc"/>
    <property type="match status" value="1"/>
</dbReference>
<dbReference type="NCBIfam" id="TIGR01571">
    <property type="entry name" value="A_thal_Cys_rich"/>
    <property type="match status" value="1"/>
</dbReference>
<feature type="compositionally biased region" description="Basic and acidic residues" evidence="5">
    <location>
        <begin position="239"/>
        <end position="252"/>
    </location>
</feature>
<dbReference type="InterPro" id="IPR006461">
    <property type="entry name" value="PLAC_motif_containing"/>
</dbReference>
<evidence type="ECO:0000256" key="3">
    <source>
        <dbReference type="ARBA" id="ARBA00022989"/>
    </source>
</evidence>
<dbReference type="InterPro" id="IPR045766">
    <property type="entry name" value="MCAfunc"/>
</dbReference>
<gene>
    <name evidence="7" type="ORF">BVRB_1g020830</name>
</gene>